<keyword evidence="3" id="KW-0804">Transcription</keyword>
<comment type="caution">
    <text evidence="6">The sequence shown here is derived from an EMBL/GenBank/DDBJ whole genome shotgun (WGS) entry which is preliminary data.</text>
</comment>
<dbReference type="InterPro" id="IPR001845">
    <property type="entry name" value="HTH_ArsR_DNA-bd_dom"/>
</dbReference>
<dbReference type="InterPro" id="IPR011991">
    <property type="entry name" value="ArsR-like_HTH"/>
</dbReference>
<reference evidence="6 7" key="1">
    <citation type="submission" date="2022-03" db="EMBL/GenBank/DDBJ databases">
        <authorList>
            <person name="Jo J.-H."/>
            <person name="Im W.-T."/>
        </authorList>
    </citation>
    <scope>NUCLEOTIDE SEQUENCE [LARGE SCALE GENOMIC DNA]</scope>
    <source>
        <strain evidence="6 7">MA9</strain>
    </source>
</reference>
<organism evidence="6 7">
    <name type="scientific">Solibacillus palustris</name>
    <dbReference type="NCBI Taxonomy" id="2908203"/>
    <lineage>
        <taxon>Bacteria</taxon>
        <taxon>Bacillati</taxon>
        <taxon>Bacillota</taxon>
        <taxon>Bacilli</taxon>
        <taxon>Bacillales</taxon>
        <taxon>Caryophanaceae</taxon>
        <taxon>Solibacillus</taxon>
    </lineage>
</organism>
<dbReference type="EMBL" id="JAKZFC010000009">
    <property type="protein sequence ID" value="MCH7323662.1"/>
    <property type="molecule type" value="Genomic_DNA"/>
</dbReference>
<accession>A0ABS9UH31</accession>
<gene>
    <name evidence="6" type="ORF">LZ480_17465</name>
</gene>
<proteinExistence type="predicted"/>
<dbReference type="Gene3D" id="1.10.10.10">
    <property type="entry name" value="Winged helix-like DNA-binding domain superfamily/Winged helix DNA-binding domain"/>
    <property type="match status" value="1"/>
</dbReference>
<dbReference type="PROSITE" id="PS50987">
    <property type="entry name" value="HTH_ARSR_2"/>
    <property type="match status" value="1"/>
</dbReference>
<keyword evidence="7" id="KW-1185">Reference proteome</keyword>
<evidence type="ECO:0000256" key="4">
    <source>
        <dbReference type="ARBA" id="ARBA00043263"/>
    </source>
</evidence>
<evidence type="ECO:0000313" key="6">
    <source>
        <dbReference type="EMBL" id="MCH7323662.1"/>
    </source>
</evidence>
<dbReference type="Pfam" id="PF01022">
    <property type="entry name" value="HTH_5"/>
    <property type="match status" value="1"/>
</dbReference>
<evidence type="ECO:0000259" key="5">
    <source>
        <dbReference type="PROSITE" id="PS50987"/>
    </source>
</evidence>
<keyword evidence="4" id="KW-0105">Cadmium resistance</keyword>
<name>A0ABS9UH31_9BACL</name>
<feature type="domain" description="HTH arsR-type" evidence="5">
    <location>
        <begin position="21"/>
        <end position="114"/>
    </location>
</feature>
<evidence type="ECO:0000256" key="3">
    <source>
        <dbReference type="ARBA" id="ARBA00023163"/>
    </source>
</evidence>
<dbReference type="RefSeq" id="WP_241370924.1">
    <property type="nucleotide sequence ID" value="NZ_JAKZFC010000009.1"/>
</dbReference>
<dbReference type="InterPro" id="IPR051011">
    <property type="entry name" value="Metal_resp_trans_reg"/>
</dbReference>
<dbReference type="Proteomes" id="UP001316087">
    <property type="component" value="Unassembled WGS sequence"/>
</dbReference>
<protein>
    <submittedName>
        <fullName evidence="6">Metalloregulator ArsR/SmtB family transcription factor</fullName>
    </submittedName>
</protein>
<dbReference type="InterPro" id="IPR018334">
    <property type="entry name" value="ArsR_HTH"/>
</dbReference>
<evidence type="ECO:0000256" key="2">
    <source>
        <dbReference type="ARBA" id="ARBA00023125"/>
    </source>
</evidence>
<keyword evidence="1" id="KW-0805">Transcription regulation</keyword>
<dbReference type="CDD" id="cd00090">
    <property type="entry name" value="HTH_ARSR"/>
    <property type="match status" value="1"/>
</dbReference>
<evidence type="ECO:0000313" key="7">
    <source>
        <dbReference type="Proteomes" id="UP001316087"/>
    </source>
</evidence>
<dbReference type="NCBIfam" id="NF033788">
    <property type="entry name" value="HTH_metalloreg"/>
    <property type="match status" value="1"/>
</dbReference>
<evidence type="ECO:0000256" key="1">
    <source>
        <dbReference type="ARBA" id="ARBA00023015"/>
    </source>
</evidence>
<dbReference type="PANTHER" id="PTHR43132:SF6">
    <property type="entry name" value="HTH-TYPE TRANSCRIPTIONAL REPRESSOR CZRA"/>
    <property type="match status" value="1"/>
</dbReference>
<keyword evidence="2" id="KW-0238">DNA-binding</keyword>
<dbReference type="SMART" id="SM00418">
    <property type="entry name" value="HTH_ARSR"/>
    <property type="match status" value="1"/>
</dbReference>
<dbReference type="PRINTS" id="PR00778">
    <property type="entry name" value="HTHARSR"/>
</dbReference>
<dbReference type="InterPro" id="IPR036388">
    <property type="entry name" value="WH-like_DNA-bd_sf"/>
</dbReference>
<dbReference type="PROSITE" id="PS00846">
    <property type="entry name" value="HTH_ARSR_1"/>
    <property type="match status" value="1"/>
</dbReference>
<dbReference type="PANTHER" id="PTHR43132">
    <property type="entry name" value="ARSENICAL RESISTANCE OPERON REPRESSOR ARSR-RELATED"/>
    <property type="match status" value="1"/>
</dbReference>
<dbReference type="SUPFAM" id="SSF46785">
    <property type="entry name" value="Winged helix' DNA-binding domain"/>
    <property type="match status" value="1"/>
</dbReference>
<sequence>MLKDTCEITKINEQAVEKVKMQMPELAHVSKLLKVLADETRLKIVYALTIEERLCVCDVAAIIDASIATTSHHLRNLKDNGLAKSMREGKLMYYSLADEHVYQIVKIAYEHSKE</sequence>
<dbReference type="InterPro" id="IPR036390">
    <property type="entry name" value="WH_DNA-bd_sf"/>
</dbReference>